<comment type="caution">
    <text evidence="1">The sequence shown here is derived from an EMBL/GenBank/DDBJ whole genome shotgun (WGS) entry which is preliminary data.</text>
</comment>
<sequence>MTAPASEQADLVWSGVILGTSIREDSNNIQKGPEVGKAAAAIHSVKATDMATFADTMQSYPNPDVAANETVTHPFLLYRILGNSHTSKAVIEVPQVTQVRAPQCS</sequence>
<organism evidence="1 2">
    <name type="scientific">Psophocarpus tetragonolobus</name>
    <name type="common">Winged bean</name>
    <name type="synonym">Dolichos tetragonolobus</name>
    <dbReference type="NCBI Taxonomy" id="3891"/>
    <lineage>
        <taxon>Eukaryota</taxon>
        <taxon>Viridiplantae</taxon>
        <taxon>Streptophyta</taxon>
        <taxon>Embryophyta</taxon>
        <taxon>Tracheophyta</taxon>
        <taxon>Spermatophyta</taxon>
        <taxon>Magnoliopsida</taxon>
        <taxon>eudicotyledons</taxon>
        <taxon>Gunneridae</taxon>
        <taxon>Pentapetalae</taxon>
        <taxon>rosids</taxon>
        <taxon>fabids</taxon>
        <taxon>Fabales</taxon>
        <taxon>Fabaceae</taxon>
        <taxon>Papilionoideae</taxon>
        <taxon>50 kb inversion clade</taxon>
        <taxon>NPAAA clade</taxon>
        <taxon>indigoferoid/millettioid clade</taxon>
        <taxon>Phaseoleae</taxon>
        <taxon>Psophocarpus</taxon>
    </lineage>
</organism>
<name>A0AAN9XIW0_PSOTE</name>
<proteinExistence type="predicted"/>
<keyword evidence="2" id="KW-1185">Reference proteome</keyword>
<gene>
    <name evidence="1" type="ORF">VNO78_15088</name>
</gene>
<protein>
    <submittedName>
        <fullName evidence="1">Uncharacterized protein</fullName>
    </submittedName>
</protein>
<evidence type="ECO:0000313" key="2">
    <source>
        <dbReference type="Proteomes" id="UP001386955"/>
    </source>
</evidence>
<dbReference type="AlphaFoldDB" id="A0AAN9XIW0"/>
<dbReference type="EMBL" id="JAYMYS010000004">
    <property type="protein sequence ID" value="KAK7394557.1"/>
    <property type="molecule type" value="Genomic_DNA"/>
</dbReference>
<accession>A0AAN9XIW0</accession>
<dbReference type="Proteomes" id="UP001386955">
    <property type="component" value="Unassembled WGS sequence"/>
</dbReference>
<reference evidence="1 2" key="1">
    <citation type="submission" date="2024-01" db="EMBL/GenBank/DDBJ databases">
        <title>The genomes of 5 underutilized Papilionoideae crops provide insights into root nodulation and disease resistanc.</title>
        <authorList>
            <person name="Jiang F."/>
        </authorList>
    </citation>
    <scope>NUCLEOTIDE SEQUENCE [LARGE SCALE GENOMIC DNA]</scope>
    <source>
        <strain evidence="1">DUOXIRENSHENG_FW03</strain>
        <tissue evidence="1">Leaves</tissue>
    </source>
</reference>
<evidence type="ECO:0000313" key="1">
    <source>
        <dbReference type="EMBL" id="KAK7394557.1"/>
    </source>
</evidence>